<dbReference type="Pfam" id="PF11915">
    <property type="entry name" value="DUF3433"/>
    <property type="match status" value="2"/>
</dbReference>
<keyword evidence="2" id="KW-1133">Transmembrane helix</keyword>
<keyword evidence="4" id="KW-1185">Reference proteome</keyword>
<evidence type="ECO:0000313" key="4">
    <source>
        <dbReference type="Proteomes" id="UP000799438"/>
    </source>
</evidence>
<feature type="transmembrane region" description="Helical" evidence="2">
    <location>
        <begin position="221"/>
        <end position="241"/>
    </location>
</feature>
<feature type="region of interest" description="Disordered" evidence="1">
    <location>
        <begin position="670"/>
        <end position="690"/>
    </location>
</feature>
<feature type="transmembrane region" description="Helical" evidence="2">
    <location>
        <begin position="1332"/>
        <end position="1354"/>
    </location>
</feature>
<dbReference type="EMBL" id="ML995478">
    <property type="protein sequence ID" value="KAF2144855.1"/>
    <property type="molecule type" value="Genomic_DNA"/>
</dbReference>
<reference evidence="3" key="1">
    <citation type="journal article" date="2020" name="Stud. Mycol.">
        <title>101 Dothideomycetes genomes: a test case for predicting lifestyles and emergence of pathogens.</title>
        <authorList>
            <person name="Haridas S."/>
            <person name="Albert R."/>
            <person name="Binder M."/>
            <person name="Bloem J."/>
            <person name="Labutti K."/>
            <person name="Salamov A."/>
            <person name="Andreopoulos B."/>
            <person name="Baker S."/>
            <person name="Barry K."/>
            <person name="Bills G."/>
            <person name="Bluhm B."/>
            <person name="Cannon C."/>
            <person name="Castanera R."/>
            <person name="Culley D."/>
            <person name="Daum C."/>
            <person name="Ezra D."/>
            <person name="Gonzalez J."/>
            <person name="Henrissat B."/>
            <person name="Kuo A."/>
            <person name="Liang C."/>
            <person name="Lipzen A."/>
            <person name="Lutzoni F."/>
            <person name="Magnuson J."/>
            <person name="Mondo S."/>
            <person name="Nolan M."/>
            <person name="Ohm R."/>
            <person name="Pangilinan J."/>
            <person name="Park H.-J."/>
            <person name="Ramirez L."/>
            <person name="Alfaro M."/>
            <person name="Sun H."/>
            <person name="Tritt A."/>
            <person name="Yoshinaga Y."/>
            <person name="Zwiers L.-H."/>
            <person name="Turgeon B."/>
            <person name="Goodwin S."/>
            <person name="Spatafora J."/>
            <person name="Crous P."/>
            <person name="Grigoriev I."/>
        </authorList>
    </citation>
    <scope>NUCLEOTIDE SEQUENCE</scope>
    <source>
        <strain evidence="3">CBS 121167</strain>
    </source>
</reference>
<protein>
    <submittedName>
        <fullName evidence="3">Uncharacterized protein</fullName>
    </submittedName>
</protein>
<evidence type="ECO:0000256" key="2">
    <source>
        <dbReference type="SAM" id="Phobius"/>
    </source>
</evidence>
<feature type="transmembrane region" description="Helical" evidence="2">
    <location>
        <begin position="150"/>
        <end position="171"/>
    </location>
</feature>
<dbReference type="Proteomes" id="UP000799438">
    <property type="component" value="Unassembled WGS sequence"/>
</dbReference>
<dbReference type="GeneID" id="54302911"/>
<dbReference type="OrthoDB" id="3248909at2759"/>
<feature type="transmembrane region" description="Helical" evidence="2">
    <location>
        <begin position="699"/>
        <end position="723"/>
    </location>
</feature>
<organism evidence="3 4">
    <name type="scientific">Aplosporella prunicola CBS 121167</name>
    <dbReference type="NCBI Taxonomy" id="1176127"/>
    <lineage>
        <taxon>Eukaryota</taxon>
        <taxon>Fungi</taxon>
        <taxon>Dikarya</taxon>
        <taxon>Ascomycota</taxon>
        <taxon>Pezizomycotina</taxon>
        <taxon>Dothideomycetes</taxon>
        <taxon>Dothideomycetes incertae sedis</taxon>
        <taxon>Botryosphaeriales</taxon>
        <taxon>Aplosporellaceae</taxon>
        <taxon>Aplosporella</taxon>
    </lineage>
</organism>
<proteinExistence type="predicted"/>
<feature type="compositionally biased region" description="Polar residues" evidence="1">
    <location>
        <begin position="675"/>
        <end position="689"/>
    </location>
</feature>
<name>A0A6A6BNL0_9PEZI</name>
<evidence type="ECO:0000256" key="1">
    <source>
        <dbReference type="SAM" id="MobiDB-lite"/>
    </source>
</evidence>
<feature type="transmembrane region" description="Helical" evidence="2">
    <location>
        <begin position="110"/>
        <end position="130"/>
    </location>
</feature>
<gene>
    <name evidence="3" type="ORF">K452DRAFT_343342</name>
</gene>
<keyword evidence="2" id="KW-0472">Membrane</keyword>
<feature type="transmembrane region" description="Helical" evidence="2">
    <location>
        <begin position="816"/>
        <end position="839"/>
    </location>
</feature>
<evidence type="ECO:0000313" key="3">
    <source>
        <dbReference type="EMBL" id="KAF2144855.1"/>
    </source>
</evidence>
<dbReference type="PANTHER" id="PTHR37544">
    <property type="entry name" value="SPRAY-RELATED"/>
    <property type="match status" value="1"/>
</dbReference>
<accession>A0A6A6BNL0</accession>
<sequence length="1448" mass="161227">MQQASSKHCFLEIILLETLAKDLDQKNLPGLNRCAVSVLETTATAVNPAATWALVQETSKTVLLVSQLTDSSVLKKLTLLDINSNTQKTPLGFDRHYTPTWIPYTLRWPFLFSLSITMLTLSFLVILIYWYSSTHQGLTRDNGSSTLFFIWRFLPSVLAVLYTQLTAMLLNDVKRTEPYARLAGPGGSTASSGILQAPGAWWNALSDGLSKKKNGASGSKGWVMVCSACINILSFLTISPLTSSLLESKTMAVTKEHEFTRMVPKKDTPIPIHTGRDTYLRTIGHILQNTSTSAWVTDNYTLLPFWPSEIQSSPLGPSLSASPQTWHAETLVLSTELNCERMSLYDKNMSWITYPTLSTTYDTEVSRSFATVKLATDNDCTYGLGLTTDMELIIGGTTWFSFPTAYLPIQWGENSFCSTVESVSLENGPNTTFLPDVNISAEVCETEYYMANMEVTASSTSGEETKTSFDKDEFRTKRVPLPDSLLNTHDLRNLTLNDDWKIYVQGPSHNSRPYAQGLSFLLAAVYDFNMTAMVSDSNIAAEAARIKQRFLGEVLQSSLGQKDASDEENFTGHITMIEKRITVTKGIAIALATLLFLSFCLSLFLWKLAGVRFRPLNLRLDPATVIGTSSLVAQETDIRLGLRDLDQSSHAEISQKLLGKQHFTLPSGLYEDSTKSTTPDSSRLNSPSKSKWRPTVLRAWTVAALLLFLLAITTAVIVLQSFAERSLLYNTAFVHESRVPIINRTIPAASYFSIASTLLAVAVGLWWGAIDAVSRRLQPYLSMAQGPKPISQGAGLTYQSSYWLWAVFKAAFNKHWLLALVTLGTSLCPLLTISMSTLFQLEQNHLVHSATINRSFGLRQLPFLYTTTAMESMVDSETYAGPTHTAEILAQVFTNPTTNWLYSATIQLSLNGSQPPWSLDGWSFVPLNLTGLSDGIQNIGNDTIENNFRFSTNASFSTPAIRGRLECSPYQGLDNTSAWMRKWDLTNSSTWNQSTVPKGATTGYELGTEAHDPFSNNFFDTSFLANPSRPRCCVNGTSDGTPKGPAALGYWSPADPMTFPYPSDPWPRNFTTKWIYGKLHSARMRHPDSDYELSDRKHWIYTEVPSIQALNCMPIIETATSHITVDLNTGQVKSFNITDTPIVDTVAWSAGLVGRELHSGLVNDVFKSEYNVTASYGVLFLLSLLEAADINMVGGYDITFGYIEENIDDDTFNFRDRDNGLNLDFMTYSMYKQANEDPKALLDEKTMESLVQRTFATFFQHFVSSNMSLETGGWAYQAVNTGLSPGLAAFYNVSVEEGETRFRNELHPVPDTDQTVTIQISTPIELLRMNPIAVWLSVSIIGWLIATVIVVAAIQRIHLKRLIRDVECIADVLVLVAGSDKLLRLLRGRDWKDLESDDRIMTTLGTFEDSDGENRWGIEVVNETDENDESLRKRTRRKWSLFRSCGED</sequence>
<keyword evidence="2" id="KW-0812">Transmembrane</keyword>
<dbReference type="PANTHER" id="PTHR37544:SF3">
    <property type="entry name" value="SPRAY"/>
    <property type="match status" value="1"/>
</dbReference>
<feature type="transmembrane region" description="Helical" evidence="2">
    <location>
        <begin position="748"/>
        <end position="770"/>
    </location>
</feature>
<dbReference type="InterPro" id="IPR021840">
    <property type="entry name" value="DUF3433"/>
</dbReference>
<feature type="transmembrane region" description="Helical" evidence="2">
    <location>
        <begin position="586"/>
        <end position="606"/>
    </location>
</feature>
<dbReference type="RefSeq" id="XP_033400567.1">
    <property type="nucleotide sequence ID" value="XM_033545405.1"/>
</dbReference>